<evidence type="ECO:0000256" key="1">
    <source>
        <dbReference type="SAM" id="Phobius"/>
    </source>
</evidence>
<evidence type="ECO:0008006" key="4">
    <source>
        <dbReference type="Google" id="ProtNLM"/>
    </source>
</evidence>
<feature type="non-terminal residue" evidence="2">
    <location>
        <position position="1"/>
    </location>
</feature>
<keyword evidence="1" id="KW-1133">Transmembrane helix</keyword>
<keyword evidence="1" id="KW-0812">Transmembrane</keyword>
<dbReference type="Proteomes" id="UP001189429">
    <property type="component" value="Unassembled WGS sequence"/>
</dbReference>
<feature type="transmembrane region" description="Helical" evidence="1">
    <location>
        <begin position="45"/>
        <end position="68"/>
    </location>
</feature>
<protein>
    <recommendedName>
        <fullName evidence="4">Peroxisomal membrane protein PEX16</fullName>
    </recommendedName>
</protein>
<keyword evidence="1" id="KW-0472">Membrane</keyword>
<dbReference type="EMBL" id="CAUYUJ010004531">
    <property type="protein sequence ID" value="CAK0809941.1"/>
    <property type="molecule type" value="Genomic_DNA"/>
</dbReference>
<proteinExistence type="predicted"/>
<accession>A0ABN9QUH3</accession>
<gene>
    <name evidence="2" type="ORF">PCOR1329_LOCUS15056</name>
</gene>
<sequence length="124" mass="13796">ATARRARIRLPARAWADLPRARGPVLMLWRLRRRPSLRRPRWPPWLVLGRCLLLASEARIVAALFLLFGRHLHRRGEFLQWVALAKVALQDAISGAPRKSTAPCRGCFGGTSLGSLPSSSPPSC</sequence>
<organism evidence="2 3">
    <name type="scientific">Prorocentrum cordatum</name>
    <dbReference type="NCBI Taxonomy" id="2364126"/>
    <lineage>
        <taxon>Eukaryota</taxon>
        <taxon>Sar</taxon>
        <taxon>Alveolata</taxon>
        <taxon>Dinophyceae</taxon>
        <taxon>Prorocentrales</taxon>
        <taxon>Prorocentraceae</taxon>
        <taxon>Prorocentrum</taxon>
    </lineage>
</organism>
<name>A0ABN9QUH3_9DINO</name>
<reference evidence="2" key="1">
    <citation type="submission" date="2023-10" db="EMBL/GenBank/DDBJ databases">
        <authorList>
            <person name="Chen Y."/>
            <person name="Shah S."/>
            <person name="Dougan E. K."/>
            <person name="Thang M."/>
            <person name="Chan C."/>
        </authorList>
    </citation>
    <scope>NUCLEOTIDE SEQUENCE [LARGE SCALE GENOMIC DNA]</scope>
</reference>
<evidence type="ECO:0000313" key="2">
    <source>
        <dbReference type="EMBL" id="CAK0809941.1"/>
    </source>
</evidence>
<comment type="caution">
    <text evidence="2">The sequence shown here is derived from an EMBL/GenBank/DDBJ whole genome shotgun (WGS) entry which is preliminary data.</text>
</comment>
<evidence type="ECO:0000313" key="3">
    <source>
        <dbReference type="Proteomes" id="UP001189429"/>
    </source>
</evidence>
<keyword evidence="3" id="KW-1185">Reference proteome</keyword>